<dbReference type="AlphaFoldDB" id="A0A928A0M5"/>
<evidence type="ECO:0000313" key="1">
    <source>
        <dbReference type="EMBL" id="MBE6091927.1"/>
    </source>
</evidence>
<accession>A0A928A0M5</accession>
<evidence type="ECO:0000313" key="2">
    <source>
        <dbReference type="Proteomes" id="UP000761380"/>
    </source>
</evidence>
<dbReference type="SUPFAM" id="SSF101386">
    <property type="entry name" value="all-alpha NTP pyrophosphatases"/>
    <property type="match status" value="1"/>
</dbReference>
<proteinExistence type="predicted"/>
<comment type="caution">
    <text evidence="1">The sequence shown here is derived from an EMBL/GenBank/DDBJ whole genome shotgun (WGS) entry which is preliminary data.</text>
</comment>
<name>A0A928A0M5_SELRU</name>
<sequence>MAAMYDSNDLPCPVIRDSKGYVSEYTELDWAYRVREELDEALAAKTFGNRAEEIADAITVCVSWLNALGFDEQDRIDLFREINKKNRDRGYMEVFSDELCKADEAQ</sequence>
<reference evidence="1" key="1">
    <citation type="submission" date="2019-04" db="EMBL/GenBank/DDBJ databases">
        <title>Evolution of Biomass-Degrading Anaerobic Consortia Revealed by Metagenomics.</title>
        <authorList>
            <person name="Peng X."/>
        </authorList>
    </citation>
    <scope>NUCLEOTIDE SEQUENCE</scope>
    <source>
        <strain evidence="1">SIG240</strain>
    </source>
</reference>
<dbReference type="EMBL" id="SVBY01000008">
    <property type="protein sequence ID" value="MBE6091927.1"/>
    <property type="molecule type" value="Genomic_DNA"/>
</dbReference>
<gene>
    <name evidence="1" type="ORF">E7201_01930</name>
</gene>
<dbReference type="Proteomes" id="UP000761380">
    <property type="component" value="Unassembled WGS sequence"/>
</dbReference>
<protein>
    <submittedName>
        <fullName evidence="1">Uncharacterized protein</fullName>
    </submittedName>
</protein>
<organism evidence="1 2">
    <name type="scientific">Selenomonas ruminantium</name>
    <dbReference type="NCBI Taxonomy" id="971"/>
    <lineage>
        <taxon>Bacteria</taxon>
        <taxon>Bacillati</taxon>
        <taxon>Bacillota</taxon>
        <taxon>Negativicutes</taxon>
        <taxon>Selenomonadales</taxon>
        <taxon>Selenomonadaceae</taxon>
        <taxon>Selenomonas</taxon>
    </lineage>
</organism>